<evidence type="ECO:0000313" key="13">
    <source>
        <dbReference type="EMBL" id="OHA45985.1"/>
    </source>
</evidence>
<dbReference type="SUPFAM" id="SSF51984">
    <property type="entry name" value="MurCD N-terminal domain"/>
    <property type="match status" value="1"/>
</dbReference>
<dbReference type="SUPFAM" id="SSF53244">
    <property type="entry name" value="MurD-like peptide ligases, peptide-binding domain"/>
    <property type="match status" value="1"/>
</dbReference>
<name>A0A1G2PCC4_9BACT</name>
<gene>
    <name evidence="13" type="ORF">A2541_00345</name>
</gene>
<dbReference type="SUPFAM" id="SSF53623">
    <property type="entry name" value="MurD-like peptide ligases, catalytic domain"/>
    <property type="match status" value="1"/>
</dbReference>
<dbReference type="Gene3D" id="3.40.50.720">
    <property type="entry name" value="NAD(P)-binding Rossmann-like Domain"/>
    <property type="match status" value="1"/>
</dbReference>
<keyword evidence="4" id="KW-0067">ATP-binding</keyword>
<dbReference type="GO" id="GO:0016881">
    <property type="term" value="F:acid-amino acid ligase activity"/>
    <property type="evidence" value="ECO:0007669"/>
    <property type="project" value="InterPro"/>
</dbReference>
<evidence type="ECO:0000256" key="7">
    <source>
        <dbReference type="ARBA" id="ARBA00023306"/>
    </source>
</evidence>
<dbReference type="Pfam" id="PF01225">
    <property type="entry name" value="Mur_ligase"/>
    <property type="match status" value="1"/>
</dbReference>
<sequence length="498" mass="54574">MSVKNILDQADPSILLRAGKIHFIGIGGIGISAIARMMLLEGKVVIGSDLSVSLVTQELEKAGAKIYIGQSLDFIEAETDLIIYTVAITEFDPKLFSEMKKLSILSLSYPETLNIISKEKYTIAVSGTHGKTTVTAMIAKVMIEVGLDPTVIVGSLISNPAPVESSSPFNGVPNHSEDVPLGRGRKFESNFVMGKSKYLVVEADEYKKSFHNLEPSILVINNIDLDHLDFYKDLADIQNSFLHLAKKLPADGFLICNTKLPNLQPIIKNVSCKIVDSGVLEFKEKLLIPGEHNRQNAKTAFAVAKVLGVDLKKAEKSLVGFSGTWRRFEYKGKTKSGALVYDDYAHNPQKVRAALQGTRELYPDKRIVVVFQPHLFSRTKLLLNEFAMAFSDADEVILAPIFPAREVFDPTISSDILAEKINSTSPASRLSTSPHLMRGGDSVPSLPLVKGRVGVRLCSSFKTFSDIETYLKSSLGPNDLLITMGAGEQYKIGEDLLV</sequence>
<evidence type="ECO:0000256" key="4">
    <source>
        <dbReference type="ARBA" id="ARBA00022840"/>
    </source>
</evidence>
<dbReference type="Gene3D" id="3.40.1190.10">
    <property type="entry name" value="Mur-like, catalytic domain"/>
    <property type="match status" value="1"/>
</dbReference>
<evidence type="ECO:0000256" key="8">
    <source>
        <dbReference type="ARBA" id="ARBA00023316"/>
    </source>
</evidence>
<evidence type="ECO:0000259" key="11">
    <source>
        <dbReference type="Pfam" id="PF02875"/>
    </source>
</evidence>
<evidence type="ECO:0000256" key="1">
    <source>
        <dbReference type="ARBA" id="ARBA00022598"/>
    </source>
</evidence>
<dbReference type="InterPro" id="IPR036565">
    <property type="entry name" value="Mur-like_cat_sf"/>
</dbReference>
<dbReference type="PANTHER" id="PTHR43445">
    <property type="entry name" value="UDP-N-ACETYLMURAMATE--L-ALANINE LIGASE-RELATED"/>
    <property type="match status" value="1"/>
</dbReference>
<feature type="domain" description="Mur ligase N-terminal catalytic" evidence="10">
    <location>
        <begin position="20"/>
        <end position="121"/>
    </location>
</feature>
<keyword evidence="6" id="KW-0573">Peptidoglycan synthesis</keyword>
<keyword evidence="5" id="KW-0133">Cell shape</keyword>
<dbReference type="GO" id="GO:0051301">
    <property type="term" value="P:cell division"/>
    <property type="evidence" value="ECO:0007669"/>
    <property type="project" value="UniProtKB-KW"/>
</dbReference>
<keyword evidence="9" id="KW-0472">Membrane</keyword>
<evidence type="ECO:0000259" key="12">
    <source>
        <dbReference type="Pfam" id="PF08245"/>
    </source>
</evidence>
<dbReference type="STRING" id="1802338.A2541_00345"/>
<keyword evidence="3" id="KW-0547">Nucleotide-binding</keyword>
<keyword evidence="1" id="KW-0436">Ligase</keyword>
<keyword evidence="2" id="KW-0132">Cell division</keyword>
<dbReference type="Proteomes" id="UP000176965">
    <property type="component" value="Unassembled WGS sequence"/>
</dbReference>
<evidence type="ECO:0000256" key="3">
    <source>
        <dbReference type="ARBA" id="ARBA00022741"/>
    </source>
</evidence>
<dbReference type="InterPro" id="IPR050061">
    <property type="entry name" value="MurCDEF_pg_biosynth"/>
</dbReference>
<keyword evidence="8" id="KW-0961">Cell wall biogenesis/degradation</keyword>
<dbReference type="PANTHER" id="PTHR43445:SF3">
    <property type="entry name" value="UDP-N-ACETYLMURAMATE--L-ALANINE LIGASE"/>
    <property type="match status" value="1"/>
</dbReference>
<comment type="caution">
    <text evidence="13">The sequence shown here is derived from an EMBL/GenBank/DDBJ whole genome shotgun (WGS) entry which is preliminary data.</text>
</comment>
<dbReference type="InterPro" id="IPR004101">
    <property type="entry name" value="Mur_ligase_C"/>
</dbReference>
<dbReference type="EMBL" id="MHSQ01000038">
    <property type="protein sequence ID" value="OHA45985.1"/>
    <property type="molecule type" value="Genomic_DNA"/>
</dbReference>
<dbReference type="AlphaFoldDB" id="A0A1G2PCC4"/>
<protein>
    <recommendedName>
        <fullName evidence="15">UDP-N-acetylmuramate--L-alanine ligase</fullName>
    </recommendedName>
</protein>
<evidence type="ECO:0000313" key="14">
    <source>
        <dbReference type="Proteomes" id="UP000176965"/>
    </source>
</evidence>
<evidence type="ECO:0000256" key="6">
    <source>
        <dbReference type="ARBA" id="ARBA00022984"/>
    </source>
</evidence>
<organism evidence="13 14">
    <name type="scientific">Candidatus Taylorbacteria bacterium RIFOXYD2_FULL_36_9</name>
    <dbReference type="NCBI Taxonomy" id="1802338"/>
    <lineage>
        <taxon>Bacteria</taxon>
        <taxon>Candidatus Tayloriibacteriota</taxon>
    </lineage>
</organism>
<feature type="transmembrane region" description="Helical" evidence="9">
    <location>
        <begin position="21"/>
        <end position="39"/>
    </location>
</feature>
<keyword evidence="9" id="KW-0812">Transmembrane</keyword>
<dbReference type="Pfam" id="PF08245">
    <property type="entry name" value="Mur_ligase_M"/>
    <property type="match status" value="1"/>
</dbReference>
<evidence type="ECO:0000256" key="9">
    <source>
        <dbReference type="SAM" id="Phobius"/>
    </source>
</evidence>
<dbReference type="InterPro" id="IPR000713">
    <property type="entry name" value="Mur_ligase_N"/>
</dbReference>
<feature type="domain" description="Mur ligase C-terminal" evidence="11">
    <location>
        <begin position="326"/>
        <end position="487"/>
    </location>
</feature>
<dbReference type="InterPro" id="IPR013221">
    <property type="entry name" value="Mur_ligase_cen"/>
</dbReference>
<accession>A0A1G2PCC4</accession>
<dbReference type="Gene3D" id="3.90.190.20">
    <property type="entry name" value="Mur ligase, C-terminal domain"/>
    <property type="match status" value="1"/>
</dbReference>
<dbReference type="GO" id="GO:0008360">
    <property type="term" value="P:regulation of cell shape"/>
    <property type="evidence" value="ECO:0007669"/>
    <property type="project" value="UniProtKB-KW"/>
</dbReference>
<evidence type="ECO:0000259" key="10">
    <source>
        <dbReference type="Pfam" id="PF01225"/>
    </source>
</evidence>
<keyword evidence="7" id="KW-0131">Cell cycle</keyword>
<evidence type="ECO:0000256" key="5">
    <source>
        <dbReference type="ARBA" id="ARBA00022960"/>
    </source>
</evidence>
<dbReference type="InterPro" id="IPR036615">
    <property type="entry name" value="Mur_ligase_C_dom_sf"/>
</dbReference>
<dbReference type="Pfam" id="PF02875">
    <property type="entry name" value="Mur_ligase_C"/>
    <property type="match status" value="1"/>
</dbReference>
<dbReference type="GO" id="GO:0009252">
    <property type="term" value="P:peptidoglycan biosynthetic process"/>
    <property type="evidence" value="ECO:0007669"/>
    <property type="project" value="UniProtKB-KW"/>
</dbReference>
<dbReference type="GO" id="GO:0071555">
    <property type="term" value="P:cell wall organization"/>
    <property type="evidence" value="ECO:0007669"/>
    <property type="project" value="UniProtKB-KW"/>
</dbReference>
<evidence type="ECO:0000256" key="2">
    <source>
        <dbReference type="ARBA" id="ARBA00022618"/>
    </source>
</evidence>
<feature type="domain" description="Mur ligase central" evidence="12">
    <location>
        <begin position="125"/>
        <end position="279"/>
    </location>
</feature>
<keyword evidence="9" id="KW-1133">Transmembrane helix</keyword>
<evidence type="ECO:0008006" key="15">
    <source>
        <dbReference type="Google" id="ProtNLM"/>
    </source>
</evidence>
<proteinExistence type="predicted"/>
<reference evidence="13 14" key="1">
    <citation type="journal article" date="2016" name="Nat. Commun.">
        <title>Thousands of microbial genomes shed light on interconnected biogeochemical processes in an aquifer system.</title>
        <authorList>
            <person name="Anantharaman K."/>
            <person name="Brown C.T."/>
            <person name="Hug L.A."/>
            <person name="Sharon I."/>
            <person name="Castelle C.J."/>
            <person name="Probst A.J."/>
            <person name="Thomas B.C."/>
            <person name="Singh A."/>
            <person name="Wilkins M.J."/>
            <person name="Karaoz U."/>
            <person name="Brodie E.L."/>
            <person name="Williams K.H."/>
            <person name="Hubbard S.S."/>
            <person name="Banfield J.F."/>
        </authorList>
    </citation>
    <scope>NUCLEOTIDE SEQUENCE [LARGE SCALE GENOMIC DNA]</scope>
</reference>
<dbReference type="GO" id="GO:0005524">
    <property type="term" value="F:ATP binding"/>
    <property type="evidence" value="ECO:0007669"/>
    <property type="project" value="UniProtKB-KW"/>
</dbReference>